<dbReference type="Proteomes" id="UP000230859">
    <property type="component" value="Unassembled WGS sequence"/>
</dbReference>
<organism evidence="2 3">
    <name type="scientific">Candidatus Abzuiibacterium crystallinum</name>
    <dbReference type="NCBI Taxonomy" id="1974748"/>
    <lineage>
        <taxon>Bacteria</taxon>
        <taxon>Pseudomonadati</taxon>
        <taxon>Candidatus Omnitrophota</taxon>
        <taxon>Candidatus Abzuiibacterium</taxon>
    </lineage>
</organism>
<evidence type="ECO:0000313" key="2">
    <source>
        <dbReference type="EMBL" id="PIQ87182.1"/>
    </source>
</evidence>
<dbReference type="EMBL" id="PCVY01000016">
    <property type="protein sequence ID" value="PIQ87182.1"/>
    <property type="molecule type" value="Genomic_DNA"/>
</dbReference>
<protein>
    <submittedName>
        <fullName evidence="2">Uncharacterized protein</fullName>
    </submittedName>
</protein>
<feature type="transmembrane region" description="Helical" evidence="1">
    <location>
        <begin position="47"/>
        <end position="68"/>
    </location>
</feature>
<keyword evidence="1" id="KW-0472">Membrane</keyword>
<evidence type="ECO:0000313" key="3">
    <source>
        <dbReference type="Proteomes" id="UP000230859"/>
    </source>
</evidence>
<dbReference type="InterPro" id="IPR007039">
    <property type="entry name" value="TrbC/VirB2"/>
</dbReference>
<evidence type="ECO:0000256" key="1">
    <source>
        <dbReference type="SAM" id="Phobius"/>
    </source>
</evidence>
<accession>A0A2H0LRY9</accession>
<keyword evidence="1" id="KW-1133">Transmembrane helix</keyword>
<name>A0A2H0LRY9_9BACT</name>
<reference evidence="2 3" key="1">
    <citation type="submission" date="2017-09" db="EMBL/GenBank/DDBJ databases">
        <title>Depth-based differentiation of microbial function through sediment-hosted aquifers and enrichment of novel symbionts in the deep terrestrial subsurface.</title>
        <authorList>
            <person name="Probst A.J."/>
            <person name="Ladd B."/>
            <person name="Jarett J.K."/>
            <person name="Geller-Mcgrath D.E."/>
            <person name="Sieber C.M."/>
            <person name="Emerson J.B."/>
            <person name="Anantharaman K."/>
            <person name="Thomas B.C."/>
            <person name="Malmstrom R."/>
            <person name="Stieglmeier M."/>
            <person name="Klingl A."/>
            <person name="Woyke T."/>
            <person name="Ryan C.M."/>
            <person name="Banfield J.F."/>
        </authorList>
    </citation>
    <scope>NUCLEOTIDE SEQUENCE [LARGE SCALE GENOMIC DNA]</scope>
    <source>
        <strain evidence="2">CG11_big_fil_rev_8_21_14_0_20_45_26</strain>
    </source>
</reference>
<dbReference type="Pfam" id="PF04956">
    <property type="entry name" value="TrbC"/>
    <property type="match status" value="1"/>
</dbReference>
<dbReference type="AlphaFoldDB" id="A0A2H0LRY9"/>
<gene>
    <name evidence="2" type="ORF">COV74_01280</name>
</gene>
<sequence length="103" mass="10867">MQKRIQRIFWTCVASGFLLTLQAGILYAGDSEEDLRVFLESLGDFLIQTIGPGVLVIGVAIAGVSMALGDEQGMRRGALAAGGGALIMLARAILDLIQNLTGF</sequence>
<feature type="transmembrane region" description="Helical" evidence="1">
    <location>
        <begin position="77"/>
        <end position="94"/>
    </location>
</feature>
<comment type="caution">
    <text evidence="2">The sequence shown here is derived from an EMBL/GenBank/DDBJ whole genome shotgun (WGS) entry which is preliminary data.</text>
</comment>
<keyword evidence="1" id="KW-0812">Transmembrane</keyword>
<proteinExistence type="predicted"/>